<dbReference type="Proteomes" id="UP001378592">
    <property type="component" value="Unassembled WGS sequence"/>
</dbReference>
<keyword evidence="2" id="KW-1185">Reference proteome</keyword>
<sequence>MEVQRITGMLCAARQHGPPPTRLAQRLTAATPATNHRRCGELRVGAALGCLRVASLLLSDVSGLLARDTDLQKRQAVAIVWHIFRQVVEIPLNVTGK</sequence>
<accession>A0AAN9VN40</accession>
<reference evidence="1 2" key="1">
    <citation type="submission" date="2024-03" db="EMBL/GenBank/DDBJ databases">
        <title>The genome assembly and annotation of the cricket Gryllus longicercus Weissman &amp; Gray.</title>
        <authorList>
            <person name="Szrajer S."/>
            <person name="Gray D."/>
            <person name="Ylla G."/>
        </authorList>
    </citation>
    <scope>NUCLEOTIDE SEQUENCE [LARGE SCALE GENOMIC DNA]</scope>
    <source>
        <strain evidence="1">DAG 2021-001</strain>
        <tissue evidence="1">Whole body minus gut</tissue>
    </source>
</reference>
<gene>
    <name evidence="1" type="ORF">R5R35_002722</name>
</gene>
<protein>
    <submittedName>
        <fullName evidence="1">Uncharacterized protein</fullName>
    </submittedName>
</protein>
<dbReference type="EMBL" id="JAZDUA010000211">
    <property type="protein sequence ID" value="KAK7864077.1"/>
    <property type="molecule type" value="Genomic_DNA"/>
</dbReference>
<proteinExistence type="predicted"/>
<name>A0AAN9VN40_9ORTH</name>
<organism evidence="1 2">
    <name type="scientific">Gryllus longicercus</name>
    <dbReference type="NCBI Taxonomy" id="2509291"/>
    <lineage>
        <taxon>Eukaryota</taxon>
        <taxon>Metazoa</taxon>
        <taxon>Ecdysozoa</taxon>
        <taxon>Arthropoda</taxon>
        <taxon>Hexapoda</taxon>
        <taxon>Insecta</taxon>
        <taxon>Pterygota</taxon>
        <taxon>Neoptera</taxon>
        <taxon>Polyneoptera</taxon>
        <taxon>Orthoptera</taxon>
        <taxon>Ensifera</taxon>
        <taxon>Gryllidea</taxon>
        <taxon>Grylloidea</taxon>
        <taxon>Gryllidae</taxon>
        <taxon>Gryllinae</taxon>
        <taxon>Gryllus</taxon>
    </lineage>
</organism>
<evidence type="ECO:0000313" key="2">
    <source>
        <dbReference type="Proteomes" id="UP001378592"/>
    </source>
</evidence>
<evidence type="ECO:0000313" key="1">
    <source>
        <dbReference type="EMBL" id="KAK7864077.1"/>
    </source>
</evidence>
<comment type="caution">
    <text evidence="1">The sequence shown here is derived from an EMBL/GenBank/DDBJ whole genome shotgun (WGS) entry which is preliminary data.</text>
</comment>
<dbReference type="AlphaFoldDB" id="A0AAN9VN40"/>